<dbReference type="SUPFAM" id="SSF47819">
    <property type="entry name" value="HRDC-like"/>
    <property type="match status" value="1"/>
</dbReference>
<keyword evidence="5" id="KW-0804">Transcription</keyword>
<keyword evidence="2" id="KW-0539">Nucleus</keyword>
<dbReference type="STRING" id="402676.B6JVP3"/>
<dbReference type="InterPro" id="IPR038324">
    <property type="entry name" value="Rpb4/RPC9_sf"/>
</dbReference>
<name>B6JVP3_SCHJY</name>
<dbReference type="AlphaFoldDB" id="B6JVP3"/>
<dbReference type="InterPro" id="IPR005574">
    <property type="entry name" value="Rpb4/RPC9"/>
</dbReference>
<comment type="subcellular location">
    <subcellularLocation>
        <location evidence="1">Nucleus</location>
    </subcellularLocation>
</comment>
<dbReference type="PANTHER" id="PTHR21297">
    <property type="entry name" value="DNA-DIRECTED RNA POLYMERASE II"/>
    <property type="match status" value="1"/>
</dbReference>
<gene>
    <name evidence="6" type="primary">rpb4</name>
    <name evidence="5" type="ORF">SJAG_00458</name>
</gene>
<evidence type="ECO:0000259" key="4">
    <source>
        <dbReference type="SMART" id="SM00657"/>
    </source>
</evidence>
<dbReference type="eggNOG" id="KOG2351">
    <property type="taxonomic scope" value="Eukaryota"/>
</dbReference>
<dbReference type="InterPro" id="IPR045222">
    <property type="entry name" value="Rpb4-like"/>
</dbReference>
<dbReference type="GO" id="GO:0005665">
    <property type="term" value="C:RNA polymerase II, core complex"/>
    <property type="evidence" value="ECO:0000318"/>
    <property type="project" value="GO_Central"/>
</dbReference>
<dbReference type="GO" id="GO:0006367">
    <property type="term" value="P:transcription initiation at RNA polymerase II promoter"/>
    <property type="evidence" value="ECO:0000318"/>
    <property type="project" value="GO_Central"/>
</dbReference>
<dbReference type="RefSeq" id="XP_002171737.1">
    <property type="nucleotide sequence ID" value="XM_002171701.2"/>
</dbReference>
<dbReference type="OrthoDB" id="275371at2759"/>
<proteinExistence type="inferred from homology"/>
<keyword evidence="7" id="KW-1185">Reference proteome</keyword>
<evidence type="ECO:0000313" key="7">
    <source>
        <dbReference type="Proteomes" id="UP000001744"/>
    </source>
</evidence>
<dbReference type="InterPro" id="IPR010997">
    <property type="entry name" value="HRDC-like_sf"/>
</dbReference>
<dbReference type="Gene3D" id="1.20.1250.40">
    <property type="match status" value="1"/>
</dbReference>
<dbReference type="HOGENOM" id="CLU_110332_0_0_1"/>
<dbReference type="VEuPathDB" id="FungiDB:SJAG_00458"/>
<dbReference type="GO" id="GO:0000166">
    <property type="term" value="F:nucleotide binding"/>
    <property type="evidence" value="ECO:0007669"/>
    <property type="project" value="InterPro"/>
</dbReference>
<dbReference type="Pfam" id="PF03874">
    <property type="entry name" value="RNA_pol_Rpb4"/>
    <property type="match status" value="1"/>
</dbReference>
<organism evidence="5 7">
    <name type="scientific">Schizosaccharomyces japonicus (strain yFS275 / FY16936)</name>
    <name type="common">Fission yeast</name>
    <dbReference type="NCBI Taxonomy" id="402676"/>
    <lineage>
        <taxon>Eukaryota</taxon>
        <taxon>Fungi</taxon>
        <taxon>Dikarya</taxon>
        <taxon>Ascomycota</taxon>
        <taxon>Taphrinomycotina</taxon>
        <taxon>Schizosaccharomycetes</taxon>
        <taxon>Schizosaccharomycetales</taxon>
        <taxon>Schizosaccharomycetaceae</taxon>
        <taxon>Schizosaccharomyces</taxon>
    </lineage>
</organism>
<comment type="similarity">
    <text evidence="3">Belongs to the eukaryotic RPB4 RNA polymerase subunit family.</text>
</comment>
<dbReference type="GO" id="GO:0003899">
    <property type="term" value="F:DNA-directed RNA polymerase activity"/>
    <property type="evidence" value="ECO:0007669"/>
    <property type="project" value="EnsemblFungi"/>
</dbReference>
<feature type="domain" description="RNA polymerase Rpb4/RPC9 core" evidence="4">
    <location>
        <begin position="19"/>
        <end position="136"/>
    </location>
</feature>
<evidence type="ECO:0000256" key="2">
    <source>
        <dbReference type="ARBA" id="ARBA00023242"/>
    </source>
</evidence>
<reference evidence="5 7" key="1">
    <citation type="journal article" date="2011" name="Science">
        <title>Comparative functional genomics of the fission yeasts.</title>
        <authorList>
            <person name="Rhind N."/>
            <person name="Chen Z."/>
            <person name="Yassour M."/>
            <person name="Thompson D.A."/>
            <person name="Haas B.J."/>
            <person name="Habib N."/>
            <person name="Wapinski I."/>
            <person name="Roy S."/>
            <person name="Lin M.F."/>
            <person name="Heiman D.I."/>
            <person name="Young S.K."/>
            <person name="Furuya K."/>
            <person name="Guo Y."/>
            <person name="Pidoux A."/>
            <person name="Chen H.M."/>
            <person name="Robbertse B."/>
            <person name="Goldberg J.M."/>
            <person name="Aoki K."/>
            <person name="Bayne E.H."/>
            <person name="Berlin A.M."/>
            <person name="Desjardins C.A."/>
            <person name="Dobbs E."/>
            <person name="Dukaj L."/>
            <person name="Fan L."/>
            <person name="FitzGerald M.G."/>
            <person name="French C."/>
            <person name="Gujja S."/>
            <person name="Hansen K."/>
            <person name="Keifenheim D."/>
            <person name="Levin J.Z."/>
            <person name="Mosher R.A."/>
            <person name="Mueller C.A."/>
            <person name="Pfiffner J."/>
            <person name="Priest M."/>
            <person name="Russ C."/>
            <person name="Smialowska A."/>
            <person name="Swoboda P."/>
            <person name="Sykes S.M."/>
            <person name="Vaughn M."/>
            <person name="Vengrova S."/>
            <person name="Yoder R."/>
            <person name="Zeng Q."/>
            <person name="Allshire R."/>
            <person name="Baulcombe D."/>
            <person name="Birren B.W."/>
            <person name="Brown W."/>
            <person name="Ekwall K."/>
            <person name="Kellis M."/>
            <person name="Leatherwood J."/>
            <person name="Levin H."/>
            <person name="Margalit H."/>
            <person name="Martienssen R."/>
            <person name="Nieduszynski C.A."/>
            <person name="Spatafora J.W."/>
            <person name="Friedman N."/>
            <person name="Dalgaard J.Z."/>
            <person name="Baumann P."/>
            <person name="Niki H."/>
            <person name="Regev A."/>
            <person name="Nusbaum C."/>
        </authorList>
    </citation>
    <scope>NUCLEOTIDE SEQUENCE [LARGE SCALE GENOMIC DNA]</scope>
    <source>
        <strain evidence="7">yFS275 / FY16936</strain>
    </source>
</reference>
<dbReference type="GeneID" id="7047956"/>
<evidence type="ECO:0000313" key="5">
    <source>
        <dbReference type="EMBL" id="EEB05444.1"/>
    </source>
</evidence>
<dbReference type="InterPro" id="IPR006590">
    <property type="entry name" value="RNA_pol_Rpb4/RPC9_core"/>
</dbReference>
<protein>
    <submittedName>
        <fullName evidence="5">DNA-directed RNA polymerase II complex subunit Rpb4</fullName>
    </submittedName>
</protein>
<dbReference type="JaponicusDB" id="SJAG_00458">
    <property type="gene designation" value="rpb4"/>
</dbReference>
<dbReference type="EMBL" id="KE651166">
    <property type="protein sequence ID" value="EEB05444.1"/>
    <property type="molecule type" value="Genomic_DNA"/>
</dbReference>
<dbReference type="Proteomes" id="UP000001744">
    <property type="component" value="Unassembled WGS sequence"/>
</dbReference>
<dbReference type="SMART" id="SM00657">
    <property type="entry name" value="RPOL4c"/>
    <property type="match status" value="1"/>
</dbReference>
<dbReference type="OMA" id="HRKTQNE"/>
<sequence length="137" mass="15562">MASRKTVMEEDAGQLKLGPEFENEDMLTVSEAKILVETVLAQRSRETGGEVPMTDVMKKTMEYFNIFARFKTQEATYACERILGNRFHKFERAQLGTLCCEDAEEARTLIPSLATKISDESLQGILDELSTLRKFQD</sequence>
<dbReference type="GO" id="GO:0031369">
    <property type="term" value="F:translation initiation factor binding"/>
    <property type="evidence" value="ECO:0000318"/>
    <property type="project" value="GO_Central"/>
</dbReference>
<evidence type="ECO:0000256" key="3">
    <source>
        <dbReference type="ARBA" id="ARBA00025724"/>
    </source>
</evidence>
<accession>B6JVP3</accession>
<evidence type="ECO:0000313" key="6">
    <source>
        <dbReference type="JaponicusDB" id="SJAG_00458"/>
    </source>
</evidence>
<keyword evidence="5" id="KW-0240">DNA-directed RNA polymerase</keyword>
<evidence type="ECO:0000256" key="1">
    <source>
        <dbReference type="ARBA" id="ARBA00004123"/>
    </source>
</evidence>